<feature type="compositionally biased region" description="Polar residues" evidence="1">
    <location>
        <begin position="942"/>
        <end position="953"/>
    </location>
</feature>
<feature type="region of interest" description="Disordered" evidence="1">
    <location>
        <begin position="658"/>
        <end position="699"/>
    </location>
</feature>
<feature type="compositionally biased region" description="Pro residues" evidence="1">
    <location>
        <begin position="548"/>
        <end position="557"/>
    </location>
</feature>
<feature type="compositionally biased region" description="Basic and acidic residues" evidence="1">
    <location>
        <begin position="471"/>
        <end position="480"/>
    </location>
</feature>
<dbReference type="Proteomes" id="UP000541610">
    <property type="component" value="Unassembled WGS sequence"/>
</dbReference>
<evidence type="ECO:0000313" key="2">
    <source>
        <dbReference type="EMBL" id="KAF4683381.1"/>
    </source>
</evidence>
<organism evidence="2 3">
    <name type="scientific">Perkinsus olseni</name>
    <name type="common">Perkinsus atlanticus</name>
    <dbReference type="NCBI Taxonomy" id="32597"/>
    <lineage>
        <taxon>Eukaryota</taxon>
        <taxon>Sar</taxon>
        <taxon>Alveolata</taxon>
        <taxon>Perkinsozoa</taxon>
        <taxon>Perkinsea</taxon>
        <taxon>Perkinsida</taxon>
        <taxon>Perkinsidae</taxon>
        <taxon>Perkinsus</taxon>
    </lineage>
</organism>
<feature type="compositionally biased region" description="Polar residues" evidence="1">
    <location>
        <begin position="1110"/>
        <end position="1129"/>
    </location>
</feature>
<feature type="compositionally biased region" description="Basic and acidic residues" evidence="1">
    <location>
        <begin position="347"/>
        <end position="358"/>
    </location>
</feature>
<feature type="region of interest" description="Disordered" evidence="1">
    <location>
        <begin position="426"/>
        <end position="564"/>
    </location>
</feature>
<reference evidence="2 3" key="1">
    <citation type="submission" date="2020-04" db="EMBL/GenBank/DDBJ databases">
        <title>Perkinsus olseni comparative genomics.</title>
        <authorList>
            <person name="Bogema D.R."/>
        </authorList>
    </citation>
    <scope>NUCLEOTIDE SEQUENCE [LARGE SCALE GENOMIC DNA]</scope>
    <source>
        <strain evidence="2">00978-12</strain>
    </source>
</reference>
<feature type="compositionally biased region" description="Acidic residues" evidence="1">
    <location>
        <begin position="461"/>
        <end position="470"/>
    </location>
</feature>
<evidence type="ECO:0000256" key="1">
    <source>
        <dbReference type="SAM" id="MobiDB-lite"/>
    </source>
</evidence>
<feature type="compositionally biased region" description="Low complexity" evidence="1">
    <location>
        <begin position="740"/>
        <end position="763"/>
    </location>
</feature>
<comment type="caution">
    <text evidence="2">The sequence shown here is derived from an EMBL/GenBank/DDBJ whole genome shotgun (WGS) entry which is preliminary data.</text>
</comment>
<feature type="region of interest" description="Disordered" evidence="1">
    <location>
        <begin position="1045"/>
        <end position="1080"/>
    </location>
</feature>
<feature type="region of interest" description="Disordered" evidence="1">
    <location>
        <begin position="1"/>
        <end position="40"/>
    </location>
</feature>
<feature type="region of interest" description="Disordered" evidence="1">
    <location>
        <begin position="57"/>
        <end position="181"/>
    </location>
</feature>
<gene>
    <name evidence="2" type="ORF">FOZ60_009220</name>
</gene>
<feature type="compositionally biased region" description="Low complexity" evidence="1">
    <location>
        <begin position="313"/>
        <end position="340"/>
    </location>
</feature>
<feature type="compositionally biased region" description="Basic and acidic residues" evidence="1">
    <location>
        <begin position="490"/>
        <end position="499"/>
    </location>
</feature>
<feature type="compositionally biased region" description="Polar residues" evidence="1">
    <location>
        <begin position="1059"/>
        <end position="1074"/>
    </location>
</feature>
<feature type="region of interest" description="Disordered" evidence="1">
    <location>
        <begin position="1097"/>
        <end position="1134"/>
    </location>
</feature>
<feature type="region of interest" description="Disordered" evidence="1">
    <location>
        <begin position="308"/>
        <end position="412"/>
    </location>
</feature>
<feature type="compositionally biased region" description="Low complexity" evidence="1">
    <location>
        <begin position="388"/>
        <end position="411"/>
    </location>
</feature>
<protein>
    <submittedName>
        <fullName evidence="2">Uncharacterized protein</fullName>
    </submittedName>
</protein>
<feature type="compositionally biased region" description="Low complexity" evidence="1">
    <location>
        <begin position="536"/>
        <end position="547"/>
    </location>
</feature>
<proteinExistence type="predicted"/>
<feature type="compositionally biased region" description="Gly residues" evidence="1">
    <location>
        <begin position="501"/>
        <end position="513"/>
    </location>
</feature>
<feature type="region of interest" description="Disordered" evidence="1">
    <location>
        <begin position="867"/>
        <end position="902"/>
    </location>
</feature>
<feature type="compositionally biased region" description="Polar residues" evidence="1">
    <location>
        <begin position="24"/>
        <end position="33"/>
    </location>
</feature>
<feature type="compositionally biased region" description="Low complexity" evidence="1">
    <location>
        <begin position="679"/>
        <end position="694"/>
    </location>
</feature>
<feature type="compositionally biased region" description="Low complexity" evidence="1">
    <location>
        <begin position="100"/>
        <end position="129"/>
    </location>
</feature>
<feature type="region of interest" description="Disordered" evidence="1">
    <location>
        <begin position="734"/>
        <end position="852"/>
    </location>
</feature>
<feature type="region of interest" description="Disordered" evidence="1">
    <location>
        <begin position="942"/>
        <end position="984"/>
    </location>
</feature>
<feature type="compositionally biased region" description="Basic and acidic residues" evidence="1">
    <location>
        <begin position="814"/>
        <end position="844"/>
    </location>
</feature>
<name>A0A7J6NJX9_PEROL</name>
<dbReference type="EMBL" id="JABANP010000370">
    <property type="protein sequence ID" value="KAF4683381.1"/>
    <property type="molecule type" value="Genomic_DNA"/>
</dbReference>
<dbReference type="AlphaFoldDB" id="A0A7J6NJX9"/>
<feature type="compositionally biased region" description="Acidic residues" evidence="1">
    <location>
        <begin position="883"/>
        <end position="894"/>
    </location>
</feature>
<sequence length="1149" mass="120330">MQDEEVLASAESLARSNGPAPRVCTTTAKGQADSSRRQVSHQLANVAVTTTPGLLFEEEGGDVTTPIPISTTLKPPTRAPRRGSAVLSFGSEEGVKEETSSQSEHQSGQQEAASTTTTAAPTTTTTAPSGVNFEEEEGDVEERLNSSQETFQPVVIPDNSTTGVNKPACHSDPQSIRVYDSRSGAPIPISDEHADAPYKLDIILSTLYFGPAPSDLLLTAILKDGNIVEFRFKDRRAMRCFLVFIFEKKTVGEDKQDHGLPEEEGDEDIEEVPISRNSNAVNPNFSEDEGIVEEKEDEEIFEATTGKLPEEVSTPARPTTSTMASTTTTTQRPSPATTTAGLVFGEDDGHVEPREEGSRLSFGVEEGEAVDTQQKQQSNEVTTPPSPTTTTTAVKNTTSTTTSTTTTPTASENIITFGEHQGEVTTTSGAGIFDFDDAVGLKTGSGASAPSNGLAFGSEEGSAEEVAESELVERRPRDPSECCFGEEDGEAARKEDSKVEVGGGGGSGKGGGQSDSLSGDSEVADSGETIKRRETTTTTTTTVSATTTPPPTTPAPSSPSLTFDKHEGEEVVPNWWFIEGSSLLGGDGLLWTSIHFLVAEEKESSQAPIPTTSPAPTTLAGIDFGESAGVITNSPPEESEGRLTFGMEEGEAQHFVESKSNNAVSSTAAPTTTAPPAPTTTTTSTTTAATTTTTEAPVGVHFGEASGAVTTSPPEKTAAPLRFGMEEGEAESVAESRSNVAVSSTTAAPSPTTTVAPSTTTTAGVLFGESDGEVEEAGAPETSGPRVKFGEDDGEVEPEGEGVRLGGGTYVTEGGHRVEEGGHEIRDHRTTNKTESTRFHHPEEEAPGEAGSLAKWAGRLCDSDTTFEEDVGNVRPHESTDVATEEEEGEVAEADVDRPSPPLQFSEHAGIVEAEEDKTTGTLDFAGDDGTVVATAPTQQNVQLGGGTTTQHRAGSVEEGGSFLNSTHSQRAESSSHRAGNTAAGGWRVREVKLVDGHRDLTSKSKAQQLADLSIHGGTYTQNHAGHTMEGGFHINDTMRSHRNESVMVGGGEGPFDQPTASGKPSASSVTNSADPGGWRVKALDELPDAARQLAYQRPAADGPSAVLVTPSNRSTPSSMSEENDSGSLPSEGLKAAGMRKLHYALSRI</sequence>
<evidence type="ECO:0000313" key="3">
    <source>
        <dbReference type="Proteomes" id="UP000541610"/>
    </source>
</evidence>
<dbReference type="OrthoDB" id="444318at2759"/>
<accession>A0A7J6NJX9</accession>
<feature type="compositionally biased region" description="Polar residues" evidence="1">
    <location>
        <begin position="371"/>
        <end position="381"/>
    </location>
</feature>